<sequence>MGKEELAVIRKKKLAGMGKELADVGKDELASVGEDEIADDCQMRASKRSEGDELTTRGFGETEWHGMKQFTSSVAYSESSANWMANPESNAYSVAYSKNSRYSSKI</sequence>
<protein>
    <submittedName>
        <fullName evidence="1">Uncharacterized protein</fullName>
    </submittedName>
</protein>
<proteinExistence type="predicted"/>
<dbReference type="Gramene" id="OBART04G01870.1">
    <property type="protein sequence ID" value="OBART04G01870.1"/>
    <property type="gene ID" value="OBART04G01870"/>
</dbReference>
<dbReference type="Proteomes" id="UP000026960">
    <property type="component" value="Chromosome 4"/>
</dbReference>
<reference evidence="1" key="2">
    <citation type="submission" date="2015-03" db="UniProtKB">
        <authorList>
            <consortium name="EnsemblPlants"/>
        </authorList>
    </citation>
    <scope>IDENTIFICATION</scope>
</reference>
<accession>A0A0D3FSC0</accession>
<dbReference type="EnsemblPlants" id="OBART04G01870.1">
    <property type="protein sequence ID" value="OBART04G01870.1"/>
    <property type="gene ID" value="OBART04G01870"/>
</dbReference>
<dbReference type="HOGENOM" id="CLU_2227244_0_0_1"/>
<organism evidence="1">
    <name type="scientific">Oryza barthii</name>
    <dbReference type="NCBI Taxonomy" id="65489"/>
    <lineage>
        <taxon>Eukaryota</taxon>
        <taxon>Viridiplantae</taxon>
        <taxon>Streptophyta</taxon>
        <taxon>Embryophyta</taxon>
        <taxon>Tracheophyta</taxon>
        <taxon>Spermatophyta</taxon>
        <taxon>Magnoliopsida</taxon>
        <taxon>Liliopsida</taxon>
        <taxon>Poales</taxon>
        <taxon>Poaceae</taxon>
        <taxon>BOP clade</taxon>
        <taxon>Oryzoideae</taxon>
        <taxon>Oryzeae</taxon>
        <taxon>Oryzinae</taxon>
        <taxon>Oryza</taxon>
    </lineage>
</organism>
<name>A0A0D3FSC0_9ORYZ</name>
<reference evidence="1" key="1">
    <citation type="journal article" date="2009" name="Rice">
        <title>De Novo Next Generation Sequencing of Plant Genomes.</title>
        <authorList>
            <person name="Rounsley S."/>
            <person name="Marri P.R."/>
            <person name="Yu Y."/>
            <person name="He R."/>
            <person name="Sisneros N."/>
            <person name="Goicoechea J.L."/>
            <person name="Lee S.J."/>
            <person name="Angelova A."/>
            <person name="Kudrna D."/>
            <person name="Luo M."/>
            <person name="Affourtit J."/>
            <person name="Desany B."/>
            <person name="Knight J."/>
            <person name="Niazi F."/>
            <person name="Egholm M."/>
            <person name="Wing R.A."/>
        </authorList>
    </citation>
    <scope>NUCLEOTIDE SEQUENCE [LARGE SCALE GENOMIC DNA]</scope>
    <source>
        <strain evidence="1">cv. IRGC 105608</strain>
    </source>
</reference>
<evidence type="ECO:0000313" key="1">
    <source>
        <dbReference type="EnsemblPlants" id="OBART04G01870.1"/>
    </source>
</evidence>
<dbReference type="PaxDb" id="65489-OBART04G01870.1"/>
<keyword evidence="2" id="KW-1185">Reference proteome</keyword>
<evidence type="ECO:0000313" key="2">
    <source>
        <dbReference type="Proteomes" id="UP000026960"/>
    </source>
</evidence>
<dbReference type="AlphaFoldDB" id="A0A0D3FSC0"/>